<dbReference type="SUPFAM" id="SSF55729">
    <property type="entry name" value="Acyl-CoA N-acyltransferases (Nat)"/>
    <property type="match status" value="1"/>
</dbReference>
<organism evidence="2 3">
    <name type="scientific">Phyllobacterium myrsinacearum</name>
    <dbReference type="NCBI Taxonomy" id="28101"/>
    <lineage>
        <taxon>Bacteria</taxon>
        <taxon>Pseudomonadati</taxon>
        <taxon>Pseudomonadota</taxon>
        <taxon>Alphaproteobacteria</taxon>
        <taxon>Hyphomicrobiales</taxon>
        <taxon>Phyllobacteriaceae</taxon>
        <taxon>Phyllobacterium</taxon>
    </lineage>
</organism>
<name>A0A2S9JYA5_9HYPH</name>
<sequence length="239" mass="26198">MLHRVDCFLTAAPQSRWHQLEALRALEPHLLRDIGLTPADIRRGKPEKHSLDNQLFAEKLSHLDSAAVRVRDAQDRDMEPVRAIYAYHVLNGIASFELEVPAAGEMAARRAAVLAAGLPYLVAEVNGEIAGYCYATPYRPRPAYRFTVEDSVYIANGMAGCGIGSLLLGELIRRCEAGNWRQMVAVIGDSGNTGSLRLHERLGFAPVGTLRSAGFKFGQWVDTVLMQRPLGQGDATFPA</sequence>
<feature type="domain" description="N-acetyltransferase" evidence="1">
    <location>
        <begin position="68"/>
        <end position="231"/>
    </location>
</feature>
<dbReference type="PROSITE" id="PS51186">
    <property type="entry name" value="GNAT"/>
    <property type="match status" value="1"/>
</dbReference>
<evidence type="ECO:0000259" key="1">
    <source>
        <dbReference type="PROSITE" id="PS51186"/>
    </source>
</evidence>
<dbReference type="GO" id="GO:0016747">
    <property type="term" value="F:acyltransferase activity, transferring groups other than amino-acyl groups"/>
    <property type="evidence" value="ECO:0007669"/>
    <property type="project" value="InterPro"/>
</dbReference>
<keyword evidence="2" id="KW-0808">Transferase</keyword>
<dbReference type="OrthoDB" id="5459937at2"/>
<comment type="caution">
    <text evidence="2">The sequence shown here is derived from an EMBL/GenBank/DDBJ whole genome shotgun (WGS) entry which is preliminary data.</text>
</comment>
<protein>
    <submittedName>
        <fullName evidence="2">GNAT family N-acetyltransferase</fullName>
    </submittedName>
</protein>
<dbReference type="EMBL" id="PVBT01000001">
    <property type="protein sequence ID" value="PRD58325.1"/>
    <property type="molecule type" value="Genomic_DNA"/>
</dbReference>
<evidence type="ECO:0000313" key="3">
    <source>
        <dbReference type="Proteomes" id="UP000238563"/>
    </source>
</evidence>
<proteinExistence type="predicted"/>
<dbReference type="Pfam" id="PF13420">
    <property type="entry name" value="Acetyltransf_4"/>
    <property type="match status" value="1"/>
</dbReference>
<dbReference type="InterPro" id="IPR000182">
    <property type="entry name" value="GNAT_dom"/>
</dbReference>
<dbReference type="PANTHER" id="PTHR43072">
    <property type="entry name" value="N-ACETYLTRANSFERASE"/>
    <property type="match status" value="1"/>
</dbReference>
<reference evidence="2 3" key="1">
    <citation type="submission" date="2018-02" db="EMBL/GenBank/DDBJ databases">
        <title>The draft genome of Phyllobacterium myrsinacearum DSM5892.</title>
        <authorList>
            <person name="Li L."/>
            <person name="Liu L."/>
            <person name="Zhang X."/>
            <person name="Wang T."/>
        </authorList>
    </citation>
    <scope>NUCLEOTIDE SEQUENCE [LARGE SCALE GENOMIC DNA]</scope>
    <source>
        <strain evidence="2 3">DSM 5892</strain>
    </source>
</reference>
<dbReference type="Pfam" id="PF06568">
    <property type="entry name" value="YjiS-like"/>
    <property type="match status" value="1"/>
</dbReference>
<dbReference type="CDD" id="cd04301">
    <property type="entry name" value="NAT_SF"/>
    <property type="match status" value="1"/>
</dbReference>
<accession>A0A2S9JYA5</accession>
<dbReference type="PANTHER" id="PTHR43072:SF8">
    <property type="entry name" value="ACYLTRANSFERASE FABY-RELATED"/>
    <property type="match status" value="1"/>
</dbReference>
<dbReference type="InterPro" id="IPR016181">
    <property type="entry name" value="Acyl_CoA_acyltransferase"/>
</dbReference>
<keyword evidence="3" id="KW-1185">Reference proteome</keyword>
<gene>
    <name evidence="2" type="ORF">C5750_04160</name>
</gene>
<dbReference type="InterPro" id="IPR009506">
    <property type="entry name" value="YjiS-like"/>
</dbReference>
<dbReference type="Proteomes" id="UP000238563">
    <property type="component" value="Unassembled WGS sequence"/>
</dbReference>
<dbReference type="AlphaFoldDB" id="A0A2S9JYA5"/>
<dbReference type="Gene3D" id="3.40.630.30">
    <property type="match status" value="1"/>
</dbReference>
<evidence type="ECO:0000313" key="2">
    <source>
        <dbReference type="EMBL" id="PRD58325.1"/>
    </source>
</evidence>